<evidence type="ECO:0000313" key="1">
    <source>
        <dbReference type="EMBL" id="MBD8120341.1"/>
    </source>
</evidence>
<reference evidence="1 2" key="1">
    <citation type="journal article" date="2020" name="FEMS Microbiol. Ecol.">
        <title>Temporal dynamics of bacterial communities during seed development and maturation.</title>
        <authorList>
            <person name="Chesneau G."/>
            <person name="Torres-Cortes G."/>
            <person name="Briand M."/>
            <person name="Darrasse A."/>
            <person name="Preveaux A."/>
            <person name="Marais C."/>
            <person name="Jacques M.A."/>
            <person name="Shade A."/>
            <person name="Barret M."/>
        </authorList>
    </citation>
    <scope>NUCLEOTIDE SEQUENCE [LARGE SCALE GENOMIC DNA]</scope>
    <source>
        <strain evidence="1 2">CFBP13723</strain>
    </source>
</reference>
<comment type="caution">
    <text evidence="1">The sequence shown here is derived from an EMBL/GenBank/DDBJ whole genome shotgun (WGS) entry which is preliminary data.</text>
</comment>
<dbReference type="RefSeq" id="WP_191943069.1">
    <property type="nucleotide sequence ID" value="NZ_JACYNP010000001.1"/>
</dbReference>
<protein>
    <submittedName>
        <fullName evidence="1">Uncharacterized protein</fullName>
    </submittedName>
</protein>
<organism evidence="1 2">
    <name type="scientific">Pseudomonas lutea</name>
    <dbReference type="NCBI Taxonomy" id="243924"/>
    <lineage>
        <taxon>Bacteria</taxon>
        <taxon>Pseudomonadati</taxon>
        <taxon>Pseudomonadota</taxon>
        <taxon>Gammaproteobacteria</taxon>
        <taxon>Pseudomonadales</taxon>
        <taxon>Pseudomonadaceae</taxon>
        <taxon>Pseudomonas</taxon>
    </lineage>
</organism>
<evidence type="ECO:0000313" key="2">
    <source>
        <dbReference type="Proteomes" id="UP000625247"/>
    </source>
</evidence>
<gene>
    <name evidence="1" type="ORF">IFT62_03870</name>
</gene>
<accession>A0ABR9A2U4</accession>
<keyword evidence="2" id="KW-1185">Reference proteome</keyword>
<sequence length="398" mass="44832">MYFSLMRPELMKKIGEFAGGLLVVMGDKSSDHRPTLIIKTHKEVILTARLQKGFKFYLAPCEAGGVSGLSLISAFFDDTENPLTINSPLNPGASLTLAFAEWPDEFDVCFFDDHSRELLSCRATATLQAFRSRILREAKLSPSRPGEMHDQAEQWFSTRNPDDDRQAFLVTLGDELFPSSFVHLDARDDQHAFHGSIGFSKTSLVRDDPGPPQERDIIFLLQRVFAPGSIIHGPIKIAGRDELADVVVLGDEVNILVQAKDSPNTVEMLTRTLDKKKSRSLHQLKEALSQLGGSISSVRRDSLQHLKLATGDEIHIDFTGKPVVGIVIIRELFSDSYEEYSERAFTFMEKYQMPVVFFDYPEFNMLTRHCTSEQQLISACDQVLSHAHENGMYPKMRF</sequence>
<dbReference type="Proteomes" id="UP000625247">
    <property type="component" value="Unassembled WGS sequence"/>
</dbReference>
<name>A0ABR9A2U4_9PSED</name>
<proteinExistence type="predicted"/>
<dbReference type="EMBL" id="JACYNP010000001">
    <property type="protein sequence ID" value="MBD8120341.1"/>
    <property type="molecule type" value="Genomic_DNA"/>
</dbReference>